<sequence>MLLTWLIGVSCGDTWLFLPDHVEVRDVGSFVVRLWSHVVAPVGTRCRKSSLPDGRGGGLFAVHCQQCEL</sequence>
<evidence type="ECO:0000313" key="2">
    <source>
        <dbReference type="Proteomes" id="UP000652761"/>
    </source>
</evidence>
<evidence type="ECO:0000313" key="1">
    <source>
        <dbReference type="EMBL" id="MQL91714.1"/>
    </source>
</evidence>
<proteinExistence type="predicted"/>
<keyword evidence="2" id="KW-1185">Reference proteome</keyword>
<protein>
    <submittedName>
        <fullName evidence="1">Uncharacterized protein</fullName>
    </submittedName>
</protein>
<dbReference type="AlphaFoldDB" id="A0A843VE61"/>
<dbReference type="Proteomes" id="UP000652761">
    <property type="component" value="Unassembled WGS sequence"/>
</dbReference>
<comment type="caution">
    <text evidence="1">The sequence shown here is derived from an EMBL/GenBank/DDBJ whole genome shotgun (WGS) entry which is preliminary data.</text>
</comment>
<accession>A0A843VE61</accession>
<dbReference type="EMBL" id="NMUH01001373">
    <property type="protein sequence ID" value="MQL91714.1"/>
    <property type="molecule type" value="Genomic_DNA"/>
</dbReference>
<gene>
    <name evidence="1" type="ORF">Taro_024335</name>
</gene>
<reference evidence="1" key="1">
    <citation type="submission" date="2017-07" db="EMBL/GenBank/DDBJ databases">
        <title>Taro Niue Genome Assembly and Annotation.</title>
        <authorList>
            <person name="Atibalentja N."/>
            <person name="Keating K."/>
            <person name="Fields C.J."/>
        </authorList>
    </citation>
    <scope>NUCLEOTIDE SEQUENCE</scope>
    <source>
        <strain evidence="1">Niue_2</strain>
        <tissue evidence="1">Leaf</tissue>
    </source>
</reference>
<name>A0A843VE61_COLES</name>
<organism evidence="1 2">
    <name type="scientific">Colocasia esculenta</name>
    <name type="common">Wild taro</name>
    <name type="synonym">Arum esculentum</name>
    <dbReference type="NCBI Taxonomy" id="4460"/>
    <lineage>
        <taxon>Eukaryota</taxon>
        <taxon>Viridiplantae</taxon>
        <taxon>Streptophyta</taxon>
        <taxon>Embryophyta</taxon>
        <taxon>Tracheophyta</taxon>
        <taxon>Spermatophyta</taxon>
        <taxon>Magnoliopsida</taxon>
        <taxon>Liliopsida</taxon>
        <taxon>Araceae</taxon>
        <taxon>Aroideae</taxon>
        <taxon>Colocasieae</taxon>
        <taxon>Colocasia</taxon>
    </lineage>
</organism>